<reference evidence="1" key="1">
    <citation type="submission" date="2018-08" db="EMBL/GenBank/DDBJ databases">
        <authorList>
            <person name="Ashton P.M."/>
            <person name="Dallman T."/>
            <person name="Nair S."/>
            <person name="De Pinna E."/>
            <person name="Peters T."/>
            <person name="Grant K."/>
        </authorList>
    </citation>
    <scope>NUCLEOTIDE SEQUENCE [LARGE SCALE GENOMIC DNA]</scope>
    <source>
        <strain evidence="1">294779</strain>
    </source>
</reference>
<gene>
    <name evidence="1" type="ORF">CTQ69_28950</name>
</gene>
<comment type="caution">
    <text evidence="1">The sequence shown here is derived from an EMBL/GenBank/DDBJ whole genome shotgun (WGS) entry which is preliminary data.</text>
</comment>
<organism evidence="1">
    <name type="scientific">Salmonella diarizonae</name>
    <dbReference type="NCBI Taxonomy" id="59204"/>
    <lineage>
        <taxon>Bacteria</taxon>
        <taxon>Pseudomonadati</taxon>
        <taxon>Pseudomonadota</taxon>
        <taxon>Gammaproteobacteria</taxon>
        <taxon>Enterobacterales</taxon>
        <taxon>Enterobacteriaceae</taxon>
        <taxon>Salmonella</taxon>
    </lineage>
</organism>
<feature type="non-terminal residue" evidence="1">
    <location>
        <position position="75"/>
    </location>
</feature>
<sequence>MTDKEVTGENTDQSTRSPRRRWRVTRGVLNIILPVTETGWIIRSCRHMFASHAQRIRRCLPEKKEGTAQAELSWA</sequence>
<name>A0A5Y1YHR5_SALDZ</name>
<accession>A0A5Y1YHR5</accession>
<dbReference type="Proteomes" id="UP000839735">
    <property type="component" value="Unassembled WGS sequence"/>
</dbReference>
<dbReference type="AlphaFoldDB" id="A0A5Y1YHR5"/>
<protein>
    <submittedName>
        <fullName evidence="1">Conjugal transfer protein TraX</fullName>
    </submittedName>
</protein>
<evidence type="ECO:0000313" key="1">
    <source>
        <dbReference type="EMBL" id="ECC3917860.1"/>
    </source>
</evidence>
<proteinExistence type="predicted"/>
<dbReference type="EMBL" id="AAIBIC010000204">
    <property type="protein sequence ID" value="ECC3917860.1"/>
    <property type="molecule type" value="Genomic_DNA"/>
</dbReference>